<dbReference type="GO" id="GO:0018104">
    <property type="term" value="P:peptidoglycan-protein cross-linking"/>
    <property type="evidence" value="ECO:0007669"/>
    <property type="project" value="TreeGrafter"/>
</dbReference>
<dbReference type="SUPFAM" id="SSF69360">
    <property type="entry name" value="Cell wall binding repeat"/>
    <property type="match status" value="1"/>
</dbReference>
<feature type="signal peptide" evidence="8">
    <location>
        <begin position="1"/>
        <end position="27"/>
    </location>
</feature>
<keyword evidence="4 6" id="KW-0573">Peptidoglycan synthesis</keyword>
<dbReference type="GO" id="GO:0071555">
    <property type="term" value="P:cell wall organization"/>
    <property type="evidence" value="ECO:0007669"/>
    <property type="project" value="UniProtKB-UniRule"/>
</dbReference>
<keyword evidence="3 6" id="KW-0133">Cell shape</keyword>
<organism evidence="10 11">
    <name type="scientific">Candidatus Copromonas faecavium</name>
    <name type="common">nom. illeg.</name>
    <dbReference type="NCBI Taxonomy" id="2840740"/>
    <lineage>
        <taxon>Bacteria</taxon>
        <taxon>Bacillati</taxon>
        <taxon>Bacillota</taxon>
        <taxon>Clostridia</taxon>
        <taxon>Lachnospirales</taxon>
        <taxon>Lachnospiraceae</taxon>
        <taxon>Candidatus Copromonas (nom. illeg.)</taxon>
    </lineage>
</organism>
<dbReference type="AlphaFoldDB" id="A0A9D1D3R7"/>
<evidence type="ECO:0000256" key="7">
    <source>
        <dbReference type="SAM" id="MobiDB-lite"/>
    </source>
</evidence>
<evidence type="ECO:0000256" key="6">
    <source>
        <dbReference type="PROSITE-ProRule" id="PRU01373"/>
    </source>
</evidence>
<sequence length="514" mass="55938">MRRMMKRVAAVTVSAGLSVSLSMTALAQEIGPGFEPTEEETIDGPRFPGDTEYLNEENENTEESQASEEGTGETAGEQGNTQEGTSGGEQTEGPVAAPETGETGGQESSGETGQTDSGTSGTVQYVDGLIPNTVRDGGNVDITPTNPEAVWDAVEVTGMHADLPTQFTWISAKLKDGYSGKLSYRPYVNNGGWLQFYSDGEPAGGTEGSTYVQAIQMHLTGDAAEKYDLYYAVTTANRGQLGFAAEGEIAGAMDVGDSIVDLKVVLVPKGTGAPASTNDRFFNEFSGRIGFTETAAFCMNDDGSTYTGWADYDGRRYYFENGRTLSGWHYIDGLKFYFEENGQLRQDVDSLIGKQDEYQIRVNKQLNCLTVYAKDGDNGFIIPVKAMLTSVGDDTPLGTFQTPEKYRWRFMVNDTYTQYATRIKAGAGFLFHSITYETTDPNTMITAGYNGLGVVRSAGCIRLTCENAKWIYDNCKLGTTVVIYEDPNTPSPFMKPYVVLIPDDQTYDPTDPNI</sequence>
<evidence type="ECO:0000256" key="2">
    <source>
        <dbReference type="ARBA" id="ARBA00022679"/>
    </source>
</evidence>
<protein>
    <submittedName>
        <fullName evidence="10">L,D-transpeptidase family protein</fullName>
    </submittedName>
</protein>
<keyword evidence="5 6" id="KW-0961">Cell wall biogenesis/degradation</keyword>
<dbReference type="InterPro" id="IPR005490">
    <property type="entry name" value="LD_TPept_cat_dom"/>
</dbReference>
<evidence type="ECO:0000256" key="4">
    <source>
        <dbReference type="ARBA" id="ARBA00022984"/>
    </source>
</evidence>
<dbReference type="Proteomes" id="UP000824250">
    <property type="component" value="Unassembled WGS sequence"/>
</dbReference>
<feature type="domain" description="L,D-TPase catalytic" evidence="9">
    <location>
        <begin position="358"/>
        <end position="484"/>
    </location>
</feature>
<dbReference type="EMBL" id="DVGC01000001">
    <property type="protein sequence ID" value="HIR04366.1"/>
    <property type="molecule type" value="Genomic_DNA"/>
</dbReference>
<feature type="chain" id="PRO_5038559452" evidence="8">
    <location>
        <begin position="28"/>
        <end position="514"/>
    </location>
</feature>
<dbReference type="PANTHER" id="PTHR30582:SF2">
    <property type="entry name" value="L,D-TRANSPEPTIDASE YCIB-RELATED"/>
    <property type="match status" value="1"/>
</dbReference>
<dbReference type="InterPro" id="IPR050979">
    <property type="entry name" value="LD-transpeptidase"/>
</dbReference>
<proteinExistence type="predicted"/>
<keyword evidence="2" id="KW-0808">Transferase</keyword>
<evidence type="ECO:0000256" key="1">
    <source>
        <dbReference type="ARBA" id="ARBA00004752"/>
    </source>
</evidence>
<evidence type="ECO:0000256" key="3">
    <source>
        <dbReference type="ARBA" id="ARBA00022960"/>
    </source>
</evidence>
<evidence type="ECO:0000256" key="5">
    <source>
        <dbReference type="ARBA" id="ARBA00023316"/>
    </source>
</evidence>
<dbReference type="GO" id="GO:0008360">
    <property type="term" value="P:regulation of cell shape"/>
    <property type="evidence" value="ECO:0007669"/>
    <property type="project" value="UniProtKB-UniRule"/>
</dbReference>
<reference evidence="10" key="1">
    <citation type="submission" date="2020-10" db="EMBL/GenBank/DDBJ databases">
        <authorList>
            <person name="Gilroy R."/>
        </authorList>
    </citation>
    <scope>NUCLEOTIDE SEQUENCE</scope>
    <source>
        <strain evidence="10">CHK180-2868</strain>
    </source>
</reference>
<dbReference type="GO" id="GO:0016740">
    <property type="term" value="F:transferase activity"/>
    <property type="evidence" value="ECO:0007669"/>
    <property type="project" value="UniProtKB-KW"/>
</dbReference>
<dbReference type="GO" id="GO:0071972">
    <property type="term" value="F:peptidoglycan L,D-transpeptidase activity"/>
    <property type="evidence" value="ECO:0007669"/>
    <property type="project" value="TreeGrafter"/>
</dbReference>
<dbReference type="GO" id="GO:0005576">
    <property type="term" value="C:extracellular region"/>
    <property type="evidence" value="ECO:0007669"/>
    <property type="project" value="TreeGrafter"/>
</dbReference>
<feature type="region of interest" description="Disordered" evidence="7">
    <location>
        <begin position="34"/>
        <end position="125"/>
    </location>
</feature>
<feature type="active site" description="Proton donor/acceptor" evidence="6">
    <location>
        <position position="432"/>
    </location>
</feature>
<evidence type="ECO:0000259" key="9">
    <source>
        <dbReference type="PROSITE" id="PS52029"/>
    </source>
</evidence>
<feature type="compositionally biased region" description="Low complexity" evidence="7">
    <location>
        <begin position="67"/>
        <end position="115"/>
    </location>
</feature>
<dbReference type="Gene3D" id="2.40.440.10">
    <property type="entry name" value="L,D-transpeptidase catalytic domain-like"/>
    <property type="match status" value="1"/>
</dbReference>
<evidence type="ECO:0000313" key="11">
    <source>
        <dbReference type="Proteomes" id="UP000824250"/>
    </source>
</evidence>
<feature type="compositionally biased region" description="Acidic residues" evidence="7">
    <location>
        <begin position="53"/>
        <end position="66"/>
    </location>
</feature>
<accession>A0A9D1D3R7</accession>
<keyword evidence="8" id="KW-0732">Signal</keyword>
<dbReference type="PROSITE" id="PS52029">
    <property type="entry name" value="LD_TPASE"/>
    <property type="match status" value="1"/>
</dbReference>
<dbReference type="CDD" id="cd16913">
    <property type="entry name" value="YkuD_like"/>
    <property type="match status" value="1"/>
</dbReference>
<reference evidence="10" key="2">
    <citation type="journal article" date="2021" name="PeerJ">
        <title>Extensive microbial diversity within the chicken gut microbiome revealed by metagenomics and culture.</title>
        <authorList>
            <person name="Gilroy R."/>
            <person name="Ravi A."/>
            <person name="Getino M."/>
            <person name="Pursley I."/>
            <person name="Horton D.L."/>
            <person name="Alikhan N.F."/>
            <person name="Baker D."/>
            <person name="Gharbi K."/>
            <person name="Hall N."/>
            <person name="Watson M."/>
            <person name="Adriaenssens E.M."/>
            <person name="Foster-Nyarko E."/>
            <person name="Jarju S."/>
            <person name="Secka A."/>
            <person name="Antonio M."/>
            <person name="Oren A."/>
            <person name="Chaudhuri R.R."/>
            <person name="La Ragione R."/>
            <person name="Hildebrand F."/>
            <person name="Pallen M.J."/>
        </authorList>
    </citation>
    <scope>NUCLEOTIDE SEQUENCE</scope>
    <source>
        <strain evidence="10">CHK180-2868</strain>
    </source>
</reference>
<comment type="caution">
    <text evidence="10">The sequence shown here is derived from an EMBL/GenBank/DDBJ whole genome shotgun (WGS) entry which is preliminary data.</text>
</comment>
<feature type="active site" description="Nucleophile" evidence="6">
    <location>
        <position position="460"/>
    </location>
</feature>
<dbReference type="SUPFAM" id="SSF141523">
    <property type="entry name" value="L,D-transpeptidase catalytic domain-like"/>
    <property type="match status" value="1"/>
</dbReference>
<name>A0A9D1D3R7_9FIRM</name>
<comment type="pathway">
    <text evidence="1 6">Cell wall biogenesis; peptidoglycan biosynthesis.</text>
</comment>
<dbReference type="Gene3D" id="2.10.270.10">
    <property type="entry name" value="Cholin Binding"/>
    <property type="match status" value="1"/>
</dbReference>
<gene>
    <name evidence="10" type="ORF">IAB28_00105</name>
</gene>
<dbReference type="Pfam" id="PF03734">
    <property type="entry name" value="YkuD"/>
    <property type="match status" value="1"/>
</dbReference>
<evidence type="ECO:0000256" key="8">
    <source>
        <dbReference type="SAM" id="SignalP"/>
    </source>
</evidence>
<dbReference type="PANTHER" id="PTHR30582">
    <property type="entry name" value="L,D-TRANSPEPTIDASE"/>
    <property type="match status" value="1"/>
</dbReference>
<dbReference type="InterPro" id="IPR038063">
    <property type="entry name" value="Transpep_catalytic_dom"/>
</dbReference>
<evidence type="ECO:0000313" key="10">
    <source>
        <dbReference type="EMBL" id="HIR04366.1"/>
    </source>
</evidence>